<dbReference type="GO" id="GO:0000166">
    <property type="term" value="F:nucleotide binding"/>
    <property type="evidence" value="ECO:0007669"/>
    <property type="project" value="UniProtKB-KW"/>
</dbReference>
<name>A0AA36ILC4_9DINO</name>
<dbReference type="InterPro" id="IPR012945">
    <property type="entry name" value="Tubulin-bd_cofactor_C_dom"/>
</dbReference>
<evidence type="ECO:0000256" key="7">
    <source>
        <dbReference type="SAM" id="MobiDB-lite"/>
    </source>
</evidence>
<dbReference type="Pfam" id="PF07986">
    <property type="entry name" value="TBCC"/>
    <property type="match status" value="1"/>
</dbReference>
<evidence type="ECO:0000259" key="8">
    <source>
        <dbReference type="PROSITE" id="PS50199"/>
    </source>
</evidence>
<feature type="compositionally biased region" description="Pro residues" evidence="7">
    <location>
        <begin position="1"/>
        <end position="19"/>
    </location>
</feature>
<feature type="domain" description="RanBP2-type" evidence="8">
    <location>
        <begin position="620"/>
        <end position="648"/>
    </location>
</feature>
<evidence type="ECO:0000256" key="4">
    <source>
        <dbReference type="ARBA" id="ARBA00022771"/>
    </source>
</evidence>
<protein>
    <recommendedName>
        <fullName evidence="12">RanBP2-type domain-containing protein</fullName>
    </recommendedName>
</protein>
<dbReference type="GO" id="GO:0005929">
    <property type="term" value="C:cilium"/>
    <property type="evidence" value="ECO:0007669"/>
    <property type="project" value="TreeGrafter"/>
</dbReference>
<dbReference type="Gene3D" id="2.160.20.70">
    <property type="match status" value="1"/>
</dbReference>
<organism evidence="10 11">
    <name type="scientific">Effrenium voratum</name>
    <dbReference type="NCBI Taxonomy" id="2562239"/>
    <lineage>
        <taxon>Eukaryota</taxon>
        <taxon>Sar</taxon>
        <taxon>Alveolata</taxon>
        <taxon>Dinophyceae</taxon>
        <taxon>Suessiales</taxon>
        <taxon>Symbiodiniaceae</taxon>
        <taxon>Effrenium</taxon>
    </lineage>
</organism>
<comment type="similarity">
    <text evidence="1">Belongs to the TBCC family.</text>
</comment>
<evidence type="ECO:0000313" key="11">
    <source>
        <dbReference type="Proteomes" id="UP001178507"/>
    </source>
</evidence>
<dbReference type="InterPro" id="IPR001876">
    <property type="entry name" value="Znf_RanBP2"/>
</dbReference>
<gene>
    <name evidence="10" type="ORF">EVOR1521_LOCUS15441</name>
</gene>
<feature type="domain" description="C-CAP/cofactor C-like" evidence="9">
    <location>
        <begin position="343"/>
        <end position="496"/>
    </location>
</feature>
<keyword evidence="4 6" id="KW-0863">Zinc-finger</keyword>
<feature type="compositionally biased region" description="Polar residues" evidence="7">
    <location>
        <begin position="52"/>
        <end position="79"/>
    </location>
</feature>
<evidence type="ECO:0000256" key="5">
    <source>
        <dbReference type="ARBA" id="ARBA00022833"/>
    </source>
</evidence>
<evidence type="ECO:0000256" key="1">
    <source>
        <dbReference type="ARBA" id="ARBA00008848"/>
    </source>
</evidence>
<keyword evidence="3" id="KW-0547">Nucleotide-binding</keyword>
<dbReference type="Pfam" id="PF00641">
    <property type="entry name" value="Zn_ribbon_RanBP"/>
    <property type="match status" value="2"/>
</dbReference>
<dbReference type="EMBL" id="CAUJNA010001968">
    <property type="protein sequence ID" value="CAJ1389912.1"/>
    <property type="molecule type" value="Genomic_DNA"/>
</dbReference>
<dbReference type="InterPro" id="IPR006599">
    <property type="entry name" value="CARP_motif"/>
</dbReference>
<feature type="region of interest" description="Disordered" evidence="7">
    <location>
        <begin position="163"/>
        <end position="234"/>
    </location>
</feature>
<dbReference type="Proteomes" id="UP001178507">
    <property type="component" value="Unassembled WGS sequence"/>
</dbReference>
<keyword evidence="5" id="KW-0862">Zinc</keyword>
<evidence type="ECO:0000313" key="10">
    <source>
        <dbReference type="EMBL" id="CAJ1389912.1"/>
    </source>
</evidence>
<dbReference type="InterPro" id="IPR039093">
    <property type="entry name" value="XRP2"/>
</dbReference>
<dbReference type="InterPro" id="IPR017901">
    <property type="entry name" value="C-CAP_CF_C-like"/>
</dbReference>
<dbReference type="GO" id="GO:0008270">
    <property type="term" value="F:zinc ion binding"/>
    <property type="evidence" value="ECO:0007669"/>
    <property type="project" value="UniProtKB-KW"/>
</dbReference>
<feature type="compositionally biased region" description="Pro residues" evidence="7">
    <location>
        <begin position="555"/>
        <end position="564"/>
    </location>
</feature>
<dbReference type="AlphaFoldDB" id="A0AA36ILC4"/>
<evidence type="ECO:0000256" key="6">
    <source>
        <dbReference type="PROSITE-ProRule" id="PRU00322"/>
    </source>
</evidence>
<feature type="compositionally biased region" description="Basic and acidic residues" evidence="7">
    <location>
        <begin position="283"/>
        <end position="292"/>
    </location>
</feature>
<dbReference type="GO" id="GO:1990075">
    <property type="term" value="C:periciliary membrane compartment"/>
    <property type="evidence" value="ECO:0007669"/>
    <property type="project" value="TreeGrafter"/>
</dbReference>
<sequence>MPGSLPGPPASLPKAPTPGPTESGGPRALPLGALPRIPKPEPKLELPEPELQRSSSNESGELVSAVSSVTKQAEITTPPSVLLRLPAWDAGSPFRPPIFCGPAPAEVAGRAGPDSPREAGAGQAVEAAVKAKEEPVAVEDGAGRASEAVTKAKEEAAAVEDAAGQASNAVAKAKEEVAAVEDGAGRASEAVTKDKEEAAAVEASVRDEPSEHTAEEAEDAESGSGDSDATVKDGCDLNRHAEDVARWTAEAPAVPAQTTPVVEAEPRRPRRQRVTTLPPTARASDRSSQEEVQRVFQQMNDRRRRMASLEDLRAYLGDGLGFGQAEIERFFERTADPQTHGVTVDSLLRSFSHLNPFQISERSGELIIRKPGSLHGQQVNLEALEDCQVFICDTSAQVFMDYCSKSCVLLGPCQSSASIRNCEDCTVWCAAQQLRTRDCKRCTFYLYTKTAPIIESSYDLTIAPWCAKYPCSGAHFDKMGFDVTRNMWNAVFDFSGEKDRPHWRIPGLQELEELVVSLDGEGPPENRALAVTHERLCAEPLQSEESCGQGLAIPQPRPPLPSPPGDDAAAVSRTRRVVDQPGKTSPAITEMEESWICRHCTLQNSPGEASCAACRQPRIGEGTLQSFWTCPICTLQNSTSQSRCAACGHRLAVAPSAGFSATQAFSEMSTEPPKKSGFCSFLAEAVRPLCMKSKDMTRT</sequence>
<dbReference type="PROSITE" id="PS51329">
    <property type="entry name" value="C_CAP_COFACTOR_C"/>
    <property type="match status" value="1"/>
</dbReference>
<dbReference type="PROSITE" id="PS50199">
    <property type="entry name" value="ZF_RANBP2_2"/>
    <property type="match status" value="2"/>
</dbReference>
<dbReference type="Gene3D" id="4.10.1060.10">
    <property type="entry name" value="Zinc finger, RanBP2-type"/>
    <property type="match status" value="2"/>
</dbReference>
<reference evidence="10" key="1">
    <citation type="submission" date="2023-08" db="EMBL/GenBank/DDBJ databases">
        <authorList>
            <person name="Chen Y."/>
            <person name="Shah S."/>
            <person name="Dougan E. K."/>
            <person name="Thang M."/>
            <person name="Chan C."/>
        </authorList>
    </citation>
    <scope>NUCLEOTIDE SEQUENCE</scope>
</reference>
<feature type="compositionally biased region" description="Basic and acidic residues" evidence="7">
    <location>
        <begin position="191"/>
        <end position="215"/>
    </location>
</feature>
<comment type="caution">
    <text evidence="10">The sequence shown here is derived from an EMBL/GenBank/DDBJ whole genome shotgun (WGS) entry which is preliminary data.</text>
</comment>
<keyword evidence="11" id="KW-1185">Reference proteome</keyword>
<dbReference type="PANTHER" id="PTHR15440">
    <property type="entry name" value="XRP2 PROTEIN"/>
    <property type="match status" value="1"/>
</dbReference>
<accession>A0AA36ILC4</accession>
<dbReference type="InterPro" id="IPR016098">
    <property type="entry name" value="CAP/MinC_C"/>
</dbReference>
<feature type="region of interest" description="Disordered" evidence="7">
    <location>
        <begin position="548"/>
        <end position="569"/>
    </location>
</feature>
<dbReference type="GO" id="GO:0006892">
    <property type="term" value="P:post-Golgi vesicle-mediated transport"/>
    <property type="evidence" value="ECO:0007669"/>
    <property type="project" value="TreeGrafter"/>
</dbReference>
<keyword evidence="2" id="KW-0479">Metal-binding</keyword>
<dbReference type="SMART" id="SM00547">
    <property type="entry name" value="ZnF_RBZ"/>
    <property type="match status" value="2"/>
</dbReference>
<feature type="region of interest" description="Disordered" evidence="7">
    <location>
        <begin position="248"/>
        <end position="292"/>
    </location>
</feature>
<evidence type="ECO:0000256" key="2">
    <source>
        <dbReference type="ARBA" id="ARBA00022723"/>
    </source>
</evidence>
<dbReference type="SMART" id="SM00673">
    <property type="entry name" value="CARP"/>
    <property type="match status" value="2"/>
</dbReference>
<dbReference type="PANTHER" id="PTHR15440:SF0">
    <property type="entry name" value="PROTEIN XRP2"/>
    <property type="match status" value="1"/>
</dbReference>
<evidence type="ECO:0000256" key="3">
    <source>
        <dbReference type="ARBA" id="ARBA00022741"/>
    </source>
</evidence>
<evidence type="ECO:0008006" key="12">
    <source>
        <dbReference type="Google" id="ProtNLM"/>
    </source>
</evidence>
<evidence type="ECO:0000259" key="9">
    <source>
        <dbReference type="PROSITE" id="PS51329"/>
    </source>
</evidence>
<proteinExistence type="inferred from homology"/>
<feature type="domain" description="RanBP2-type" evidence="8">
    <location>
        <begin position="591"/>
        <end position="620"/>
    </location>
</feature>
<dbReference type="PROSITE" id="PS01358">
    <property type="entry name" value="ZF_RANBP2_1"/>
    <property type="match status" value="2"/>
</dbReference>
<feature type="region of interest" description="Disordered" evidence="7">
    <location>
        <begin position="1"/>
        <end position="80"/>
    </location>
</feature>
<dbReference type="GO" id="GO:0005096">
    <property type="term" value="F:GTPase activator activity"/>
    <property type="evidence" value="ECO:0007669"/>
    <property type="project" value="InterPro"/>
</dbReference>